<dbReference type="EMBL" id="VSWD01000009">
    <property type="protein sequence ID" value="KAK3092883.1"/>
    <property type="molecule type" value="Genomic_DNA"/>
</dbReference>
<comment type="subcellular location">
    <subcellularLocation>
        <location evidence="1">Cytoplasm</location>
    </subcellularLocation>
</comment>
<dbReference type="GO" id="GO:0043161">
    <property type="term" value="P:proteasome-mediated ubiquitin-dependent protein catabolic process"/>
    <property type="evidence" value="ECO:0007669"/>
    <property type="project" value="TreeGrafter"/>
</dbReference>
<evidence type="ECO:0000256" key="4">
    <source>
        <dbReference type="ARBA" id="ARBA00022737"/>
    </source>
</evidence>
<dbReference type="SMART" id="SM00320">
    <property type="entry name" value="WD40"/>
    <property type="match status" value="5"/>
</dbReference>
<dbReference type="AlphaFoldDB" id="A0AA88Y5F6"/>
<dbReference type="InterPro" id="IPR019775">
    <property type="entry name" value="WD40_repeat_CS"/>
</dbReference>
<accession>A0AA88Y5F6</accession>
<dbReference type="Pfam" id="PF23627">
    <property type="entry name" value="LisH_WDR26"/>
    <property type="match status" value="1"/>
</dbReference>
<feature type="repeat" description="WD" evidence="5">
    <location>
        <begin position="304"/>
        <end position="335"/>
    </location>
</feature>
<dbReference type="GO" id="GO:0034657">
    <property type="term" value="C:GID complex"/>
    <property type="evidence" value="ECO:0007669"/>
    <property type="project" value="TreeGrafter"/>
</dbReference>
<dbReference type="PRINTS" id="PR00320">
    <property type="entry name" value="GPROTEINBRPT"/>
</dbReference>
<dbReference type="Gene3D" id="2.130.10.10">
    <property type="entry name" value="YVTN repeat-like/Quinoprotein amine dehydrogenase"/>
    <property type="match status" value="2"/>
</dbReference>
<gene>
    <name evidence="8" type="ORF">FSP39_008379</name>
</gene>
<dbReference type="Proteomes" id="UP001186944">
    <property type="component" value="Unassembled WGS sequence"/>
</dbReference>
<dbReference type="FunFam" id="2.130.10.10:FF:000087">
    <property type="entry name" value="WD repeat-containing protein 26 homolog"/>
    <property type="match status" value="1"/>
</dbReference>
<organism evidence="8 9">
    <name type="scientific">Pinctada imbricata</name>
    <name type="common">Atlantic pearl-oyster</name>
    <name type="synonym">Pinctada martensii</name>
    <dbReference type="NCBI Taxonomy" id="66713"/>
    <lineage>
        <taxon>Eukaryota</taxon>
        <taxon>Metazoa</taxon>
        <taxon>Spiralia</taxon>
        <taxon>Lophotrochozoa</taxon>
        <taxon>Mollusca</taxon>
        <taxon>Bivalvia</taxon>
        <taxon>Autobranchia</taxon>
        <taxon>Pteriomorphia</taxon>
        <taxon>Pterioida</taxon>
        <taxon>Pterioidea</taxon>
        <taxon>Pteriidae</taxon>
        <taxon>Pinctada</taxon>
    </lineage>
</organism>
<feature type="domain" description="CTLH" evidence="7">
    <location>
        <begin position="79"/>
        <end position="138"/>
    </location>
</feature>
<dbReference type="InterPro" id="IPR015943">
    <property type="entry name" value="WD40/YVTN_repeat-like_dom_sf"/>
</dbReference>
<dbReference type="SMART" id="SM00668">
    <property type="entry name" value="CTLH"/>
    <property type="match status" value="1"/>
</dbReference>
<evidence type="ECO:0000313" key="8">
    <source>
        <dbReference type="EMBL" id="KAK3092883.1"/>
    </source>
</evidence>
<feature type="region of interest" description="Disordered" evidence="6">
    <location>
        <begin position="1"/>
        <end position="46"/>
    </location>
</feature>
<dbReference type="GO" id="GO:0005737">
    <property type="term" value="C:cytoplasm"/>
    <property type="evidence" value="ECO:0007669"/>
    <property type="project" value="UniProtKB-SubCell"/>
</dbReference>
<dbReference type="Pfam" id="PF00400">
    <property type="entry name" value="WD40"/>
    <property type="match status" value="4"/>
</dbReference>
<keyword evidence="3 5" id="KW-0853">WD repeat</keyword>
<keyword evidence="4" id="KW-0677">Repeat</keyword>
<evidence type="ECO:0000256" key="2">
    <source>
        <dbReference type="ARBA" id="ARBA00022490"/>
    </source>
</evidence>
<dbReference type="PROSITE" id="PS50082">
    <property type="entry name" value="WD_REPEATS_2"/>
    <property type="match status" value="3"/>
</dbReference>
<dbReference type="PROSITE" id="PS00678">
    <property type="entry name" value="WD_REPEATS_1"/>
    <property type="match status" value="1"/>
</dbReference>
<feature type="compositionally biased region" description="Polar residues" evidence="6">
    <location>
        <begin position="15"/>
        <end position="46"/>
    </location>
</feature>
<name>A0AA88Y5F6_PINIB</name>
<evidence type="ECO:0000259" key="7">
    <source>
        <dbReference type="PROSITE" id="PS50897"/>
    </source>
</evidence>
<dbReference type="PROSITE" id="PS50896">
    <property type="entry name" value="LISH"/>
    <property type="match status" value="1"/>
</dbReference>
<dbReference type="SUPFAM" id="SSF50978">
    <property type="entry name" value="WD40 repeat-like"/>
    <property type="match status" value="1"/>
</dbReference>
<dbReference type="InterPro" id="IPR051350">
    <property type="entry name" value="WD_repeat-ST_regulator"/>
</dbReference>
<evidence type="ECO:0000256" key="3">
    <source>
        <dbReference type="ARBA" id="ARBA00022574"/>
    </source>
</evidence>
<dbReference type="PROSITE" id="PS50294">
    <property type="entry name" value="WD_REPEATS_REGION"/>
    <property type="match status" value="2"/>
</dbReference>
<protein>
    <recommendedName>
        <fullName evidence="7">CTLH domain-containing protein</fullName>
    </recommendedName>
</protein>
<comment type="caution">
    <text evidence="8">The sequence shown here is derived from an EMBL/GenBank/DDBJ whole genome shotgun (WGS) entry which is preliminary data.</text>
</comment>
<dbReference type="InterPro" id="IPR036322">
    <property type="entry name" value="WD40_repeat_dom_sf"/>
</dbReference>
<proteinExistence type="predicted"/>
<evidence type="ECO:0000256" key="5">
    <source>
        <dbReference type="PROSITE-ProRule" id="PRU00221"/>
    </source>
</evidence>
<dbReference type="InterPro" id="IPR020472">
    <property type="entry name" value="WD40_PAC1"/>
</dbReference>
<evidence type="ECO:0000313" key="9">
    <source>
        <dbReference type="Proteomes" id="UP001186944"/>
    </source>
</evidence>
<reference evidence="8" key="1">
    <citation type="submission" date="2019-08" db="EMBL/GenBank/DDBJ databases">
        <title>The improved chromosome-level genome for the pearl oyster Pinctada fucata martensii using PacBio sequencing and Hi-C.</title>
        <authorList>
            <person name="Zheng Z."/>
        </authorList>
    </citation>
    <scope>NUCLEOTIDE SEQUENCE</scope>
    <source>
        <strain evidence="8">ZZ-2019</strain>
        <tissue evidence="8">Adductor muscle</tissue>
    </source>
</reference>
<sequence>MQANGCPEHNGDSEIATTSQQNGTCSALSNGSVTSKSPSPKPMSQTDQDIVRLIVQHLRGLGLNQTAEQLISESGCVLEHPAAAKLRAHVMDGEWAKAESDLEELKTLIESPQGTLKMKFLILEQKYLEQLEDGREMDALQCLRYELTPLKFNTERVHELSSFMMCCNPEDLRETADWDGKGTESRSKLVEKLQSFLPPTVMLPPRRLLTLLNQAVELQKDKCPYHNTKFDSNLDAVSLLIDHVCSREQFPSVTLQVLNDHCDEVWFCRFSPDGTKLATGSKDGSLIIWDVDFNSYDLKNKKVFENHSYGVSYIAWSPDGSHIIACGPDDCSDLWLWNAETGDLRVKMSQSPDDSLTTASWHVDSKKFVTGGIRGQFYQCDLDGNVLDSWEGVRVQCIGCQGDNKTVLAADTHHRIRGYNFDELSDFNLIQEDHPVMSFTLNDSGRLVLLNVATQGVHLWDLKDRCLVRKFQGVTQGFYTIHSCFGGLNQDFIASGSEDHKVYIWHLRREAPVAVLEGHTRTVNCVHWNPKLPGMLASASDDGTVRIWGPNDKVRLGNGCEESGRSTPV</sequence>
<feature type="repeat" description="WD" evidence="5">
    <location>
        <begin position="516"/>
        <end position="548"/>
    </location>
</feature>
<evidence type="ECO:0000256" key="6">
    <source>
        <dbReference type="SAM" id="MobiDB-lite"/>
    </source>
</evidence>
<dbReference type="InterPro" id="IPR001680">
    <property type="entry name" value="WD40_rpt"/>
</dbReference>
<dbReference type="PANTHER" id="PTHR22838">
    <property type="entry name" value="WD REPEAT PROTEIN 26-RELATED"/>
    <property type="match status" value="1"/>
</dbReference>
<feature type="repeat" description="WD" evidence="5">
    <location>
        <begin position="258"/>
        <end position="292"/>
    </location>
</feature>
<dbReference type="InterPro" id="IPR006595">
    <property type="entry name" value="CTLH_C"/>
</dbReference>
<dbReference type="InterPro" id="IPR006594">
    <property type="entry name" value="LisH"/>
</dbReference>
<keyword evidence="9" id="KW-1185">Reference proteome</keyword>
<dbReference type="PROSITE" id="PS50897">
    <property type="entry name" value="CTLH"/>
    <property type="match status" value="1"/>
</dbReference>
<dbReference type="PANTHER" id="PTHR22838:SF0">
    <property type="entry name" value="WD REPEAT-CONTAINING PROTEIN 26"/>
    <property type="match status" value="1"/>
</dbReference>
<dbReference type="CDD" id="cd00200">
    <property type="entry name" value="WD40"/>
    <property type="match status" value="1"/>
</dbReference>
<evidence type="ECO:0000256" key="1">
    <source>
        <dbReference type="ARBA" id="ARBA00004496"/>
    </source>
</evidence>
<keyword evidence="2" id="KW-0963">Cytoplasm</keyword>